<dbReference type="Proteomes" id="UP001498398">
    <property type="component" value="Unassembled WGS sequence"/>
</dbReference>
<evidence type="ECO:0000313" key="3">
    <source>
        <dbReference type="EMBL" id="KAK7462404.1"/>
    </source>
</evidence>
<keyword evidence="4" id="KW-1185">Reference proteome</keyword>
<feature type="region of interest" description="Disordered" evidence="1">
    <location>
        <begin position="1"/>
        <end position="23"/>
    </location>
</feature>
<gene>
    <name evidence="3" type="ORF">VKT23_008003</name>
</gene>
<feature type="domain" description="Heterokaryon incompatibility" evidence="2">
    <location>
        <begin position="337"/>
        <end position="424"/>
    </location>
</feature>
<evidence type="ECO:0000256" key="1">
    <source>
        <dbReference type="SAM" id="MobiDB-lite"/>
    </source>
</evidence>
<dbReference type="PANTHER" id="PTHR10622:SF10">
    <property type="entry name" value="HET DOMAIN-CONTAINING PROTEIN"/>
    <property type="match status" value="1"/>
</dbReference>
<reference evidence="3 4" key="1">
    <citation type="submission" date="2024-01" db="EMBL/GenBank/DDBJ databases">
        <title>A draft genome for the cacao thread blight pathogen Marasmiellus scandens.</title>
        <authorList>
            <person name="Baruah I.K."/>
            <person name="Leung J."/>
            <person name="Bukari Y."/>
            <person name="Amoako-Attah I."/>
            <person name="Meinhardt L.W."/>
            <person name="Bailey B.A."/>
            <person name="Cohen S.P."/>
        </authorList>
    </citation>
    <scope>NUCLEOTIDE SEQUENCE [LARGE SCALE GENOMIC DNA]</scope>
    <source>
        <strain evidence="3 4">GH-19</strain>
    </source>
</reference>
<protein>
    <recommendedName>
        <fullName evidence="2">Heterokaryon incompatibility domain-containing protein</fullName>
    </recommendedName>
</protein>
<accession>A0ABR1JJ11</accession>
<feature type="domain" description="Heterokaryon incompatibility" evidence="2">
    <location>
        <begin position="79"/>
        <end position="166"/>
    </location>
</feature>
<feature type="compositionally biased region" description="Low complexity" evidence="1">
    <location>
        <begin position="9"/>
        <end position="23"/>
    </location>
</feature>
<organism evidence="3 4">
    <name type="scientific">Marasmiellus scandens</name>
    <dbReference type="NCBI Taxonomy" id="2682957"/>
    <lineage>
        <taxon>Eukaryota</taxon>
        <taxon>Fungi</taxon>
        <taxon>Dikarya</taxon>
        <taxon>Basidiomycota</taxon>
        <taxon>Agaricomycotina</taxon>
        <taxon>Agaricomycetes</taxon>
        <taxon>Agaricomycetidae</taxon>
        <taxon>Agaricales</taxon>
        <taxon>Marasmiineae</taxon>
        <taxon>Omphalotaceae</taxon>
        <taxon>Marasmiellus</taxon>
    </lineage>
</organism>
<proteinExistence type="predicted"/>
<dbReference type="Pfam" id="PF06985">
    <property type="entry name" value="HET"/>
    <property type="match status" value="2"/>
</dbReference>
<dbReference type="EMBL" id="JBANRG010000011">
    <property type="protein sequence ID" value="KAK7462404.1"/>
    <property type="molecule type" value="Genomic_DNA"/>
</dbReference>
<comment type="caution">
    <text evidence="3">The sequence shown here is derived from an EMBL/GenBank/DDBJ whole genome shotgun (WGS) entry which is preliminary data.</text>
</comment>
<sequence length="614" mass="70875">MMVSRFHIPSLMDSSPESSPASFSNTSFMNRSLSRHPKNSWILNNPSLTKLYGSRPRRLINTSTLQLTDFDDGDTVPLYAILSHTWLPGQEVSLSEFKQPSGGTALKQGYWKIKNACEQALRDGLLYVWVDTCCIDQESPHDIVQNIRSMYVYYENAEVCYAYLVDTIAPHCYGSNWFKRGWTLQELIAPRGVVFFDREWTRVGSRRKLAGSIAEVTGIPRDILEGRASIHNVDYSTRISWAAGRRTSKPHDQVYCLLGLLDVYLEPNYDEDVRETFERFQKVLTDVHPEQNLASSWDSYSLLQLPQTYFNTYPRRLINTHTLQLVDFHEGDSIPPYAILSHRWIHGEEVIFREFADSRDEIKQKNGYAKIQGACRQARTDNLSYIWVDTCCIDQENHHDVVRNIRSMFGYYENTQVCYAYLVDAELGIGPGRQLDSSYHYRAILEGEWESSEWFKRGWTLQELIAPRQVVLFDRNWQRIGTRDQLAHSINAITAIPQAVLCGESTINDCPHFDRIFWAMGRKTSRPQDQAYCLMGLLGVSIDPDYSEDVKESFERLRKAILDVDPGQAYISFDSGDNFYDYLQGQHRVATLMQEFPIPALSTSYWVNQHDILQ</sequence>
<dbReference type="PANTHER" id="PTHR10622">
    <property type="entry name" value="HET DOMAIN-CONTAINING PROTEIN"/>
    <property type="match status" value="1"/>
</dbReference>
<name>A0ABR1JJ11_9AGAR</name>
<evidence type="ECO:0000313" key="4">
    <source>
        <dbReference type="Proteomes" id="UP001498398"/>
    </source>
</evidence>
<dbReference type="InterPro" id="IPR010730">
    <property type="entry name" value="HET"/>
</dbReference>
<evidence type="ECO:0000259" key="2">
    <source>
        <dbReference type="Pfam" id="PF06985"/>
    </source>
</evidence>